<dbReference type="Proteomes" id="UP001431783">
    <property type="component" value="Unassembled WGS sequence"/>
</dbReference>
<comment type="caution">
    <text evidence="2">The sequence shown here is derived from an EMBL/GenBank/DDBJ whole genome shotgun (WGS) entry which is preliminary data.</text>
</comment>
<feature type="region of interest" description="Disordered" evidence="1">
    <location>
        <begin position="1"/>
        <end position="49"/>
    </location>
</feature>
<keyword evidence="3" id="KW-1185">Reference proteome</keyword>
<evidence type="ECO:0000313" key="3">
    <source>
        <dbReference type="Proteomes" id="UP001431783"/>
    </source>
</evidence>
<feature type="compositionally biased region" description="Polar residues" evidence="1">
    <location>
        <begin position="11"/>
        <end position="34"/>
    </location>
</feature>
<evidence type="ECO:0000256" key="1">
    <source>
        <dbReference type="SAM" id="MobiDB-lite"/>
    </source>
</evidence>
<evidence type="ECO:0000313" key="2">
    <source>
        <dbReference type="EMBL" id="KAK9876282.1"/>
    </source>
</evidence>
<dbReference type="EMBL" id="JARQZJ010000036">
    <property type="protein sequence ID" value="KAK9876282.1"/>
    <property type="molecule type" value="Genomic_DNA"/>
</dbReference>
<feature type="region of interest" description="Disordered" evidence="1">
    <location>
        <begin position="106"/>
        <end position="126"/>
    </location>
</feature>
<sequence>MESKYTRKSYENQSFAQVVSKPSTVETGSTNGIKQTGIAKTPKMRNKQTVNNIQYKNKKTNYSLTCQYQVVSTSNQGKGEVDRDFFIEEANKNSDKDEIRKTITNNKSSGKVNINSRPAPIKGNKDQPKLKVAKKYEWFFVSGFDVETKIKKTLQVI</sequence>
<reference evidence="2 3" key="1">
    <citation type="submission" date="2023-03" db="EMBL/GenBank/DDBJ databases">
        <title>Genome insight into feeding habits of ladybird beetles.</title>
        <authorList>
            <person name="Li H.-S."/>
            <person name="Huang Y.-H."/>
            <person name="Pang H."/>
        </authorList>
    </citation>
    <scope>NUCLEOTIDE SEQUENCE [LARGE SCALE GENOMIC DNA]</scope>
    <source>
        <strain evidence="2">SYSU_2023b</strain>
        <tissue evidence="2">Whole body</tissue>
    </source>
</reference>
<gene>
    <name evidence="2" type="ORF">WA026_012580</name>
</gene>
<feature type="compositionally biased region" description="Basic and acidic residues" evidence="1">
    <location>
        <begin position="1"/>
        <end position="10"/>
    </location>
</feature>
<protein>
    <submittedName>
        <fullName evidence="2">Uncharacterized protein</fullName>
    </submittedName>
</protein>
<dbReference type="AlphaFoldDB" id="A0AAW1TXG7"/>
<feature type="compositionally biased region" description="Polar residues" evidence="1">
    <location>
        <begin position="106"/>
        <end position="116"/>
    </location>
</feature>
<organism evidence="2 3">
    <name type="scientific">Henosepilachna vigintioctopunctata</name>
    <dbReference type="NCBI Taxonomy" id="420089"/>
    <lineage>
        <taxon>Eukaryota</taxon>
        <taxon>Metazoa</taxon>
        <taxon>Ecdysozoa</taxon>
        <taxon>Arthropoda</taxon>
        <taxon>Hexapoda</taxon>
        <taxon>Insecta</taxon>
        <taxon>Pterygota</taxon>
        <taxon>Neoptera</taxon>
        <taxon>Endopterygota</taxon>
        <taxon>Coleoptera</taxon>
        <taxon>Polyphaga</taxon>
        <taxon>Cucujiformia</taxon>
        <taxon>Coccinelloidea</taxon>
        <taxon>Coccinellidae</taxon>
        <taxon>Epilachninae</taxon>
        <taxon>Epilachnini</taxon>
        <taxon>Henosepilachna</taxon>
    </lineage>
</organism>
<proteinExistence type="predicted"/>
<accession>A0AAW1TXG7</accession>
<name>A0AAW1TXG7_9CUCU</name>